<dbReference type="InterPro" id="IPR007110">
    <property type="entry name" value="Ig-like_dom"/>
</dbReference>
<accession>A0A1M6IJ85</accession>
<evidence type="ECO:0000256" key="4">
    <source>
        <dbReference type="ARBA" id="ARBA00023136"/>
    </source>
</evidence>
<evidence type="ECO:0000313" key="9">
    <source>
        <dbReference type="Proteomes" id="UP000184314"/>
    </source>
</evidence>
<dbReference type="InterPro" id="IPR013783">
    <property type="entry name" value="Ig-like_fold"/>
</dbReference>
<dbReference type="RefSeq" id="WP_073240357.1">
    <property type="nucleotide sequence ID" value="NZ_FQZX01000001.1"/>
</dbReference>
<dbReference type="SMART" id="SM00369">
    <property type="entry name" value="LRR_TYP"/>
    <property type="match status" value="5"/>
</dbReference>
<dbReference type="EMBL" id="FQZX01000001">
    <property type="protein sequence ID" value="SHJ34494.1"/>
    <property type="molecule type" value="Genomic_DNA"/>
</dbReference>
<dbReference type="Pfam" id="PF13585">
    <property type="entry name" value="CHU_C"/>
    <property type="match status" value="1"/>
</dbReference>
<dbReference type="AlphaFoldDB" id="A0A1M6IJ85"/>
<feature type="domain" description="Ig-like" evidence="7">
    <location>
        <begin position="403"/>
        <end position="484"/>
    </location>
</feature>
<keyword evidence="9" id="KW-1185">Reference proteome</keyword>
<evidence type="ECO:0000256" key="2">
    <source>
        <dbReference type="ARBA" id="ARBA00022729"/>
    </source>
</evidence>
<sequence length="822" mass="89349">MIKKLSCLVLLIFSVITSSAQLPLDELEALQALYNETGGPNWVSETDVDPTNDWVFATPLSATVVSNDWYGITFDGNNVLSIDLDNNTNTGNNLIGTIPTELDNLENLEYLDLSDQTNLTGPIPDSIGNLLNLEYLILNGNELSGVIPAVLGDLSNLVGLWLGSNNLSGAIPPELGNLSNLESLLLSGNQLTGTIPIELGNLNNLVSLWLSVNELTGEIPAELGLLSNLRQLLLNNNNLTGEIPETIYDLSNLVSLQLEFNQLEGTISPLVENLVSLEFLILRFNQFEGDLPEEIGNITTLLTLWLGQNNFTGTIPDSFSGLINLGSFEINDNNIEGVLPAGLVNWANLSGFDIYNNNIEGDIPSFVFLNEGTFRIYGNRFQFGDFEDEFNYYNGFNNFVDTPQALVNDIENITGCVDGSITLSTVVSGSANVYEWFKDGVAVPSSNTPDLVLTNLQVTDSGVYTCEISSTIVTDLVLERNPITLTVNNDGPTANDIDDIVLCDTDTDGFATFNLDLAAIESQVVGNQTGLTVSYFNATGNQIALTNSFDNTTANQQDITVRVEASETCFDETVFSLMVNPLTVADVFSDVEVCNAYILPALSAGNSYYTATGGTGTVLNEGEEVTESQIIYVYAESASGAGDCFDESSFFVDITEVSVSEFDDVIVCLTYTLPTLPDGQDYYSEADGNGAILLAGDEISASTTIYVFAEENGCFSQSRFTINVDPIACQGVDSLALPKFFTPNNDSYYDVWDTSKLSGTGDIGIFIYDRYGKLLKQLDPNTSNSAWDGIYNGKQMPSNDYWFKYLNYDTGIHLSGHFSLKR</sequence>
<keyword evidence="4" id="KW-0472">Membrane</keyword>
<dbReference type="Gene3D" id="3.80.10.10">
    <property type="entry name" value="Ribonuclease Inhibitor"/>
    <property type="match status" value="3"/>
</dbReference>
<dbReference type="Pfam" id="PF13855">
    <property type="entry name" value="LRR_8"/>
    <property type="match status" value="1"/>
</dbReference>
<keyword evidence="3" id="KW-0677">Repeat</keyword>
<dbReference type="STRING" id="228958.SAMN04488007_0032"/>
<gene>
    <name evidence="8" type="ORF">SAMN04488007_0032</name>
</gene>
<dbReference type="NCBIfam" id="TIGR04131">
    <property type="entry name" value="Bac_Flav_CTERM"/>
    <property type="match status" value="1"/>
</dbReference>
<dbReference type="Pfam" id="PF00560">
    <property type="entry name" value="LRR_1"/>
    <property type="match status" value="4"/>
</dbReference>
<dbReference type="SUPFAM" id="SSF48726">
    <property type="entry name" value="Immunoglobulin"/>
    <property type="match status" value="1"/>
</dbReference>
<dbReference type="InterPro" id="IPR032675">
    <property type="entry name" value="LRR_dom_sf"/>
</dbReference>
<dbReference type="InterPro" id="IPR052941">
    <property type="entry name" value="StomDev_PlantInt_Reg"/>
</dbReference>
<dbReference type="PANTHER" id="PTHR48004">
    <property type="entry name" value="OS01G0149700 PROTEIN"/>
    <property type="match status" value="1"/>
</dbReference>
<keyword evidence="5" id="KW-1015">Disulfide bond</keyword>
<evidence type="ECO:0000256" key="5">
    <source>
        <dbReference type="ARBA" id="ARBA00023157"/>
    </source>
</evidence>
<dbReference type="SMART" id="SM00409">
    <property type="entry name" value="IG"/>
    <property type="match status" value="1"/>
</dbReference>
<proteinExistence type="predicted"/>
<dbReference type="InterPro" id="IPR026341">
    <property type="entry name" value="T9SS_type_B"/>
</dbReference>
<feature type="signal peptide" evidence="6">
    <location>
        <begin position="1"/>
        <end position="20"/>
    </location>
</feature>
<dbReference type="PROSITE" id="PS50835">
    <property type="entry name" value="IG_LIKE"/>
    <property type="match status" value="1"/>
</dbReference>
<keyword evidence="1" id="KW-0433">Leucine-rich repeat</keyword>
<dbReference type="InterPro" id="IPR003599">
    <property type="entry name" value="Ig_sub"/>
</dbReference>
<reference evidence="9" key="1">
    <citation type="submission" date="2016-11" db="EMBL/GenBank/DDBJ databases">
        <authorList>
            <person name="Varghese N."/>
            <person name="Submissions S."/>
        </authorList>
    </citation>
    <scope>NUCLEOTIDE SEQUENCE [LARGE SCALE GENOMIC DNA]</scope>
    <source>
        <strain evidence="9">DSM 16478</strain>
    </source>
</reference>
<dbReference type="InterPro" id="IPR036179">
    <property type="entry name" value="Ig-like_dom_sf"/>
</dbReference>
<dbReference type="FunFam" id="3.80.10.10:FF:000095">
    <property type="entry name" value="LRR receptor-like serine/threonine-protein kinase GSO1"/>
    <property type="match status" value="1"/>
</dbReference>
<name>A0A1M6IJ85_9FLAO</name>
<dbReference type="InterPro" id="IPR001611">
    <property type="entry name" value="Leu-rich_rpt"/>
</dbReference>
<dbReference type="CDD" id="cd00096">
    <property type="entry name" value="Ig"/>
    <property type="match status" value="1"/>
</dbReference>
<evidence type="ECO:0000259" key="7">
    <source>
        <dbReference type="PROSITE" id="PS50835"/>
    </source>
</evidence>
<dbReference type="InterPro" id="IPR003591">
    <property type="entry name" value="Leu-rich_rpt_typical-subtyp"/>
</dbReference>
<organism evidence="8 9">
    <name type="scientific">Maribacter aquivivus</name>
    <dbReference type="NCBI Taxonomy" id="228958"/>
    <lineage>
        <taxon>Bacteria</taxon>
        <taxon>Pseudomonadati</taxon>
        <taxon>Bacteroidota</taxon>
        <taxon>Flavobacteriia</taxon>
        <taxon>Flavobacteriales</taxon>
        <taxon>Flavobacteriaceae</taxon>
        <taxon>Maribacter</taxon>
    </lineage>
</organism>
<evidence type="ECO:0000256" key="1">
    <source>
        <dbReference type="ARBA" id="ARBA00022614"/>
    </source>
</evidence>
<protein>
    <submittedName>
        <fullName evidence="8">Gliding motility-associated C-terminal domain-containing protein</fullName>
    </submittedName>
</protein>
<evidence type="ECO:0000256" key="6">
    <source>
        <dbReference type="SAM" id="SignalP"/>
    </source>
</evidence>
<feature type="chain" id="PRO_5012906638" evidence="6">
    <location>
        <begin position="21"/>
        <end position="822"/>
    </location>
</feature>
<dbReference type="SUPFAM" id="SSF52058">
    <property type="entry name" value="L domain-like"/>
    <property type="match status" value="1"/>
</dbReference>
<evidence type="ECO:0000256" key="3">
    <source>
        <dbReference type="ARBA" id="ARBA00022737"/>
    </source>
</evidence>
<evidence type="ECO:0000313" key="8">
    <source>
        <dbReference type="EMBL" id="SHJ34494.1"/>
    </source>
</evidence>
<dbReference type="PANTHER" id="PTHR48004:SF59">
    <property type="entry name" value="LEUCINE-RICH REPEAT-CONTAINING N-TERMINAL PLANT-TYPE DOMAIN-CONTAINING PROTEIN"/>
    <property type="match status" value="1"/>
</dbReference>
<keyword evidence="2 6" id="KW-0732">Signal</keyword>
<dbReference type="Proteomes" id="UP000184314">
    <property type="component" value="Unassembled WGS sequence"/>
</dbReference>
<dbReference type="Gene3D" id="2.60.40.10">
    <property type="entry name" value="Immunoglobulins"/>
    <property type="match status" value="1"/>
</dbReference>